<evidence type="ECO:0000313" key="2">
    <source>
        <dbReference type="EMBL" id="QAX92317.1"/>
    </source>
</evidence>
<keyword evidence="1" id="KW-1133">Transmembrane helix</keyword>
<name>A0A411AW35_9CAUD</name>
<protein>
    <submittedName>
        <fullName evidence="2">Uncharacterized protein</fullName>
    </submittedName>
</protein>
<feature type="transmembrane region" description="Helical" evidence="1">
    <location>
        <begin position="12"/>
        <end position="33"/>
    </location>
</feature>
<accession>A0A411AW35</accession>
<evidence type="ECO:0000256" key="1">
    <source>
        <dbReference type="SAM" id="Phobius"/>
    </source>
</evidence>
<evidence type="ECO:0000313" key="3">
    <source>
        <dbReference type="Proteomes" id="UP000289486"/>
    </source>
</evidence>
<gene>
    <name evidence="2" type="ORF">LIET2_gp065</name>
</gene>
<sequence>MPVIPAGILPWLKWGVFALLLLGAAALSGALVNSHWKDKWLERDAADLRAQVIAAQTDADNYATWAEKFAAVVGKSAANQKLRDSTYEKTLADYRAGNKRLREQFTCYRDMSQNAASGRPTDGARDCGLSDADVEFLVQTGREGNRLRDKVNELQDIIRAMQARKN</sequence>
<keyword evidence="3" id="KW-1185">Reference proteome</keyword>
<keyword evidence="1" id="KW-0812">Transmembrane</keyword>
<proteinExistence type="predicted"/>
<dbReference type="Proteomes" id="UP000289486">
    <property type="component" value="Segment"/>
</dbReference>
<reference evidence="2 3" key="1">
    <citation type="submission" date="2019-01" db="EMBL/GenBank/DDBJ databases">
        <title>Complete genome sequence of Pantoea phage vB_PagM_LIET2.</title>
        <authorList>
            <person name="Truncaite L."/>
            <person name="Simoliuniene M."/>
            <person name="Kazlauskas D."/>
            <person name="Meskys R."/>
            <person name="Simoliunas E."/>
        </authorList>
    </citation>
    <scope>NUCLEOTIDE SEQUENCE [LARGE SCALE GENOMIC DNA]</scope>
</reference>
<keyword evidence="1" id="KW-0472">Membrane</keyword>
<organism evidence="2 3">
    <name type="scientific">Pantoea phage vB_PagM_LIET2</name>
    <dbReference type="NCBI Taxonomy" id="2508071"/>
    <lineage>
        <taxon>Viruses</taxon>
        <taxon>Duplodnaviria</taxon>
        <taxon>Heunggongvirae</taxon>
        <taxon>Uroviricota</taxon>
        <taxon>Caudoviricetes</taxon>
        <taxon>Lietduovirus</taxon>
        <taxon>Lietduovirus LIET2</taxon>
    </lineage>
</organism>
<dbReference type="EMBL" id="MK388689">
    <property type="protein sequence ID" value="QAX92317.1"/>
    <property type="molecule type" value="Genomic_DNA"/>
</dbReference>